<evidence type="ECO:0000256" key="1">
    <source>
        <dbReference type="ARBA" id="ARBA00004141"/>
    </source>
</evidence>
<keyword evidence="2 6" id="KW-0812">Transmembrane</keyword>
<feature type="transmembrane region" description="Helical" evidence="6">
    <location>
        <begin position="317"/>
        <end position="341"/>
    </location>
</feature>
<protein>
    <recommendedName>
        <fullName evidence="7">ABC transmembrane type-1 domain-containing protein</fullName>
    </recommendedName>
</protein>
<evidence type="ECO:0000256" key="5">
    <source>
        <dbReference type="SAM" id="Coils"/>
    </source>
</evidence>
<name>A0AAN5I039_9BILA</name>
<reference evidence="9" key="1">
    <citation type="submission" date="2022-10" db="EMBL/GenBank/DDBJ databases">
        <title>Genome assembly of Pristionchus species.</title>
        <authorList>
            <person name="Yoshida K."/>
            <person name="Sommer R.J."/>
        </authorList>
    </citation>
    <scope>NUCLEOTIDE SEQUENCE [LARGE SCALE GENOMIC DNA]</scope>
    <source>
        <strain evidence="9">RS5460</strain>
    </source>
</reference>
<feature type="domain" description="ABC transmembrane type-1" evidence="7">
    <location>
        <begin position="188"/>
        <end position="470"/>
    </location>
</feature>
<dbReference type="GO" id="GO:0005524">
    <property type="term" value="F:ATP binding"/>
    <property type="evidence" value="ECO:0007669"/>
    <property type="project" value="InterPro"/>
</dbReference>
<dbReference type="Proteomes" id="UP001328107">
    <property type="component" value="Unassembled WGS sequence"/>
</dbReference>
<dbReference type="EMBL" id="BTRK01000004">
    <property type="protein sequence ID" value="GMR46905.1"/>
    <property type="molecule type" value="Genomic_DNA"/>
</dbReference>
<organism evidence="8 9">
    <name type="scientific">Pristionchus mayeri</name>
    <dbReference type="NCBI Taxonomy" id="1317129"/>
    <lineage>
        <taxon>Eukaryota</taxon>
        <taxon>Metazoa</taxon>
        <taxon>Ecdysozoa</taxon>
        <taxon>Nematoda</taxon>
        <taxon>Chromadorea</taxon>
        <taxon>Rhabditida</taxon>
        <taxon>Rhabditina</taxon>
        <taxon>Diplogasteromorpha</taxon>
        <taxon>Diplogasteroidea</taxon>
        <taxon>Neodiplogasteridae</taxon>
        <taxon>Pristionchus</taxon>
    </lineage>
</organism>
<sequence length="504" mass="56472">TSMNIFPPLSVFYFSVDAGLVLTLFGFFNSSTFEVRRVVKLLNPLTGYSLSSSPLDFLVISAFRILINAYTNHLGISGKSSQIARLDKPVATFSVVCVSFSFLKCLLYSEQPVLHDCAGTYFLPAWNLISTVIFYRLWLNDFEANVGNTAEERKKKDEEQNNEEIQLSKIKQIALLMKYSLAKWPWLLIGMLLSLTSASVNVATPHYTSQVMNGITSLREGVDINHSITMLAVLTFASMVLTGLKSGSFSYLTSIIVSKMRKDLFNSIVSQEIAFFDKHKSGEIIARLTSDTRGLSYQLTDMFTGTMKSVLTLVGKILVMGALSWRLTLVNFIAFPIIIYVTKLYSDFYEKMCEQGSDTNADSHQVAGELISNIRTMRSFGAEKRASERFARAIDEAQRVSRKESLLAMGFHCSYDLYYNVIYVVVLIYGARLVSAGSLEAAALVTFMMYQQDIGGHIVGLTYEIPQFMGFLGESRKFCELLVRKPRIRTDGTNMQPVKYESSA</sequence>
<dbReference type="PANTHER" id="PTHR43394:SF19">
    <property type="entry name" value="ABC TRANSPORTER B FAMILY"/>
    <property type="match status" value="1"/>
</dbReference>
<evidence type="ECO:0000259" key="7">
    <source>
        <dbReference type="PROSITE" id="PS50929"/>
    </source>
</evidence>
<keyword evidence="5" id="KW-0175">Coiled coil</keyword>
<proteinExistence type="predicted"/>
<dbReference type="Pfam" id="PF00664">
    <property type="entry name" value="ABC_membrane"/>
    <property type="match status" value="1"/>
</dbReference>
<feature type="transmembrane region" description="Helical" evidence="6">
    <location>
        <begin position="184"/>
        <end position="204"/>
    </location>
</feature>
<dbReference type="GO" id="GO:0015421">
    <property type="term" value="F:ABC-type oligopeptide transporter activity"/>
    <property type="evidence" value="ECO:0007669"/>
    <property type="project" value="TreeGrafter"/>
</dbReference>
<gene>
    <name evidence="8" type="ORF">PMAYCL1PPCAC_17100</name>
</gene>
<feature type="non-terminal residue" evidence="8">
    <location>
        <position position="1"/>
    </location>
</feature>
<evidence type="ECO:0000313" key="9">
    <source>
        <dbReference type="Proteomes" id="UP001328107"/>
    </source>
</evidence>
<dbReference type="AlphaFoldDB" id="A0AAN5I039"/>
<dbReference type="Gene3D" id="1.20.1560.10">
    <property type="entry name" value="ABC transporter type 1, transmembrane domain"/>
    <property type="match status" value="1"/>
</dbReference>
<dbReference type="GO" id="GO:0016020">
    <property type="term" value="C:membrane"/>
    <property type="evidence" value="ECO:0007669"/>
    <property type="project" value="UniProtKB-SubCell"/>
</dbReference>
<evidence type="ECO:0000256" key="2">
    <source>
        <dbReference type="ARBA" id="ARBA00022692"/>
    </source>
</evidence>
<keyword evidence="3 6" id="KW-1133">Transmembrane helix</keyword>
<comment type="caution">
    <text evidence="8">The sequence shown here is derived from an EMBL/GenBank/DDBJ whole genome shotgun (WGS) entry which is preliminary data.</text>
</comment>
<evidence type="ECO:0000256" key="6">
    <source>
        <dbReference type="SAM" id="Phobius"/>
    </source>
</evidence>
<dbReference type="InterPro" id="IPR011527">
    <property type="entry name" value="ABC1_TM_dom"/>
</dbReference>
<dbReference type="PROSITE" id="PS50929">
    <property type="entry name" value="ABC_TM1F"/>
    <property type="match status" value="1"/>
</dbReference>
<feature type="transmembrane region" description="Helical" evidence="6">
    <location>
        <begin position="224"/>
        <end position="244"/>
    </location>
</feature>
<feature type="transmembrane region" description="Helical" evidence="6">
    <location>
        <begin position="12"/>
        <end position="28"/>
    </location>
</feature>
<keyword evidence="4 6" id="KW-0472">Membrane</keyword>
<accession>A0AAN5I039</accession>
<feature type="coiled-coil region" evidence="5">
    <location>
        <begin position="139"/>
        <end position="168"/>
    </location>
</feature>
<evidence type="ECO:0000256" key="4">
    <source>
        <dbReference type="ARBA" id="ARBA00023136"/>
    </source>
</evidence>
<feature type="transmembrane region" description="Helical" evidence="6">
    <location>
        <begin position="417"/>
        <end position="439"/>
    </location>
</feature>
<keyword evidence="9" id="KW-1185">Reference proteome</keyword>
<dbReference type="FunFam" id="1.20.1560.10:FF:000154">
    <property type="entry name" value="HAlF transporter (PGP related)"/>
    <property type="match status" value="1"/>
</dbReference>
<comment type="subcellular location">
    <subcellularLocation>
        <location evidence="1">Membrane</location>
        <topology evidence="1">Multi-pass membrane protein</topology>
    </subcellularLocation>
</comment>
<dbReference type="InterPro" id="IPR036640">
    <property type="entry name" value="ABC1_TM_sf"/>
</dbReference>
<dbReference type="CDD" id="cd18572">
    <property type="entry name" value="ABC_6TM_TAP"/>
    <property type="match status" value="1"/>
</dbReference>
<dbReference type="InterPro" id="IPR039421">
    <property type="entry name" value="Type_1_exporter"/>
</dbReference>
<evidence type="ECO:0000313" key="8">
    <source>
        <dbReference type="EMBL" id="GMR46905.1"/>
    </source>
</evidence>
<dbReference type="SUPFAM" id="SSF90123">
    <property type="entry name" value="ABC transporter transmembrane region"/>
    <property type="match status" value="1"/>
</dbReference>
<dbReference type="PANTHER" id="PTHR43394">
    <property type="entry name" value="ATP-DEPENDENT PERMEASE MDL1, MITOCHONDRIAL"/>
    <property type="match status" value="1"/>
</dbReference>
<evidence type="ECO:0000256" key="3">
    <source>
        <dbReference type="ARBA" id="ARBA00022989"/>
    </source>
</evidence>